<dbReference type="PROSITE" id="PS51132">
    <property type="entry name" value="OLF"/>
    <property type="match status" value="1"/>
</dbReference>
<reference evidence="7 8" key="1">
    <citation type="submission" date="2024-09" db="EMBL/GenBank/DDBJ databases">
        <title>A chromosome-level genome assembly of Gray's grenadier anchovy, Coilia grayii.</title>
        <authorList>
            <person name="Fu Z."/>
        </authorList>
    </citation>
    <scope>NUCLEOTIDE SEQUENCE [LARGE SCALE GENOMIC DNA]</scope>
    <source>
        <strain evidence="7">G4</strain>
        <tissue evidence="7">Muscle</tissue>
    </source>
</reference>
<gene>
    <name evidence="7" type="ORF">ACEWY4_010727</name>
</gene>
<accession>A0ABD1K2Q5</accession>
<dbReference type="Pfam" id="PF02191">
    <property type="entry name" value="OLF"/>
    <property type="match status" value="1"/>
</dbReference>
<dbReference type="InterPro" id="IPR050605">
    <property type="entry name" value="Olfactomedin-like_domain"/>
</dbReference>
<feature type="region of interest" description="Disordered" evidence="4">
    <location>
        <begin position="629"/>
        <end position="675"/>
    </location>
</feature>
<evidence type="ECO:0000256" key="4">
    <source>
        <dbReference type="SAM" id="MobiDB-lite"/>
    </source>
</evidence>
<evidence type="ECO:0000259" key="6">
    <source>
        <dbReference type="PROSITE" id="PS51132"/>
    </source>
</evidence>
<dbReference type="SMART" id="SM00284">
    <property type="entry name" value="OLF"/>
    <property type="match status" value="1"/>
</dbReference>
<evidence type="ECO:0000256" key="3">
    <source>
        <dbReference type="PROSITE-ProRule" id="PRU00446"/>
    </source>
</evidence>
<comment type="caution">
    <text evidence="3">Lacks conserved residue(s) required for the propagation of feature annotation.</text>
</comment>
<keyword evidence="5" id="KW-0472">Membrane</keyword>
<dbReference type="Pfam" id="PF01391">
    <property type="entry name" value="Collagen"/>
    <property type="match status" value="1"/>
</dbReference>
<evidence type="ECO:0000313" key="7">
    <source>
        <dbReference type="EMBL" id="KAL2093415.1"/>
    </source>
</evidence>
<feature type="compositionally biased region" description="Polar residues" evidence="4">
    <location>
        <begin position="330"/>
        <end position="341"/>
    </location>
</feature>
<evidence type="ECO:0000256" key="1">
    <source>
        <dbReference type="ARBA" id="ARBA00004613"/>
    </source>
</evidence>
<feature type="compositionally biased region" description="Low complexity" evidence="4">
    <location>
        <begin position="343"/>
        <end position="354"/>
    </location>
</feature>
<keyword evidence="8" id="KW-1185">Reference proteome</keyword>
<keyword evidence="5" id="KW-1133">Transmembrane helix</keyword>
<feature type="compositionally biased region" description="Basic residues" evidence="4">
    <location>
        <begin position="95"/>
        <end position="108"/>
    </location>
</feature>
<name>A0ABD1K2Q5_9TELE</name>
<feature type="region of interest" description="Disordered" evidence="4">
    <location>
        <begin position="82"/>
        <end position="119"/>
    </location>
</feature>
<sequence>MGEACWSSRPSWMLCAALVGMGLLTLLNSCGLLLLLLRLGEFSGRLAHTDTRLMELSANAWTRVDPPDVDGTPGGHLRVLLRGGQEGGQEEGKAQRVRGKRSHRRHQEHHGPEHHMGNQDAMMMVTYSMIPTKIFQSLCNNSRGVCLTGPPGPPGPAGRDGVPGVSGQKGDAGQQGRRGKRGPPGEKGERGERGDCGDSGAQGQKGEFSNEILLRGPPGPPGPIGPPGLPGPAGPPGLPGLPGPPTNESSAREGFLLTSTNERSPVEGLLLTTTNESSTREEFLLTSSSHRDGTWATPTLLAKPSATPPEATLQTRDIRTIPEGPRRETGTSGVSSRPGTMQGTGSEGSTSASTVRAASIPKSDAVTGVAVQQTKKTPQYQPDLFTTDPRPQTLPGRVEGTPTMPIAKPTSTSEDGMLRGVHLEKVLEIPFDDSVSSTATPKEVSGGEGPGTGTSVQVTPQTTRVTPTNTTAVWSTTAQTEGGTKGEVLMHKEVSSETQAGNRHGAFQETIKESTVETSSPKTHKENPVETTSRETLREGLGKTPPQKTVPPSGRPGDDVTKAIIPPMKEAPSASPGAPEKDVFSGLDQLSETVVDFFNNWLYNSVWPTATKGPETVKGDRATETSAVLSLGSTGSPSFPTRSDHVRHTPQPTTGSDHVRHTPQPTTGSDHVKLTPQLTTAVPHGDTIPDPAQKLSVEQRDFSTAFPRDETQTDRPVLRETAKKKPGKRLECVIKGISCQSKLSSTHGTYGSLLLDSALRTSRRLWVAEHFSGRTVEEYENIEHFVKGVHTRAIDIRKFYQGCGHVVHNGSLYFHIAGTDRTARYDLRTRTLQSLPVEDALYHELTYLFHNSKTYFKFAVDEFGLWLIFASSVDDVILVSRIEQKWFTALDPVNTTYSRHQAGNAFIAHGVLYVTDPEDTGITFAFDLLEKKPIQVQLALRPPGGVLAMLSYSPQYKSLLMWDSGVVKTCSVRFSSELCARL</sequence>
<evidence type="ECO:0000256" key="5">
    <source>
        <dbReference type="SAM" id="Phobius"/>
    </source>
</evidence>
<dbReference type="PANTHER" id="PTHR23192:SF85">
    <property type="entry name" value="GLIOMEDIN"/>
    <property type="match status" value="1"/>
</dbReference>
<keyword evidence="5" id="KW-0812">Transmembrane</keyword>
<feature type="compositionally biased region" description="Polar residues" evidence="4">
    <location>
        <begin position="370"/>
        <end position="380"/>
    </location>
</feature>
<feature type="region of interest" description="Disordered" evidence="4">
    <location>
        <begin position="285"/>
        <end position="414"/>
    </location>
</feature>
<dbReference type="InterPro" id="IPR008160">
    <property type="entry name" value="Collagen"/>
</dbReference>
<protein>
    <recommendedName>
        <fullName evidence="6">Olfactomedin-like domain-containing protein</fullName>
    </recommendedName>
</protein>
<organism evidence="7 8">
    <name type="scientific">Coilia grayii</name>
    <name type="common">Gray's grenadier anchovy</name>
    <dbReference type="NCBI Taxonomy" id="363190"/>
    <lineage>
        <taxon>Eukaryota</taxon>
        <taxon>Metazoa</taxon>
        <taxon>Chordata</taxon>
        <taxon>Craniata</taxon>
        <taxon>Vertebrata</taxon>
        <taxon>Euteleostomi</taxon>
        <taxon>Actinopterygii</taxon>
        <taxon>Neopterygii</taxon>
        <taxon>Teleostei</taxon>
        <taxon>Clupei</taxon>
        <taxon>Clupeiformes</taxon>
        <taxon>Clupeoidei</taxon>
        <taxon>Engraulidae</taxon>
        <taxon>Coilinae</taxon>
        <taxon>Coilia</taxon>
    </lineage>
</organism>
<dbReference type="EMBL" id="JBHFQA010000009">
    <property type="protein sequence ID" value="KAL2093415.1"/>
    <property type="molecule type" value="Genomic_DNA"/>
</dbReference>
<evidence type="ECO:0000313" key="8">
    <source>
        <dbReference type="Proteomes" id="UP001591681"/>
    </source>
</evidence>
<feature type="compositionally biased region" description="Low complexity" evidence="4">
    <location>
        <begin position="157"/>
        <end position="175"/>
    </location>
</feature>
<dbReference type="Gene3D" id="1.20.5.320">
    <property type="entry name" value="6-Phosphogluconate Dehydrogenase, domain 3"/>
    <property type="match status" value="1"/>
</dbReference>
<evidence type="ECO:0000256" key="2">
    <source>
        <dbReference type="ARBA" id="ARBA00022525"/>
    </source>
</evidence>
<feature type="domain" description="Olfactomedin-like" evidence="6">
    <location>
        <begin position="731"/>
        <end position="976"/>
    </location>
</feature>
<feature type="region of interest" description="Disordered" evidence="4">
    <location>
        <begin position="146"/>
        <end position="251"/>
    </location>
</feature>
<feature type="compositionally biased region" description="Basic and acidic residues" evidence="4">
    <location>
        <begin position="523"/>
        <end position="541"/>
    </location>
</feature>
<keyword evidence="2" id="KW-0964">Secreted</keyword>
<dbReference type="InterPro" id="IPR003112">
    <property type="entry name" value="Olfac-like_dom"/>
</dbReference>
<proteinExistence type="predicted"/>
<feature type="transmembrane region" description="Helical" evidence="5">
    <location>
        <begin position="12"/>
        <end position="37"/>
    </location>
</feature>
<comment type="caution">
    <text evidence="7">The sequence shown here is derived from an EMBL/GenBank/DDBJ whole genome shotgun (WGS) entry which is preliminary data.</text>
</comment>
<dbReference type="Proteomes" id="UP001591681">
    <property type="component" value="Unassembled WGS sequence"/>
</dbReference>
<feature type="compositionally biased region" description="Polar residues" evidence="4">
    <location>
        <begin position="629"/>
        <end position="641"/>
    </location>
</feature>
<dbReference type="GO" id="GO:0005576">
    <property type="term" value="C:extracellular region"/>
    <property type="evidence" value="ECO:0007669"/>
    <property type="project" value="UniProtKB-SubCell"/>
</dbReference>
<dbReference type="AlphaFoldDB" id="A0ABD1K2Q5"/>
<comment type="subcellular location">
    <subcellularLocation>
        <location evidence="1">Secreted</location>
    </subcellularLocation>
</comment>
<feature type="compositionally biased region" description="Basic and acidic residues" evidence="4">
    <location>
        <begin position="183"/>
        <end position="196"/>
    </location>
</feature>
<dbReference type="SUPFAM" id="SSF63825">
    <property type="entry name" value="YWTD domain"/>
    <property type="match status" value="1"/>
</dbReference>
<feature type="compositionally biased region" description="Pro residues" evidence="4">
    <location>
        <begin position="217"/>
        <end position="245"/>
    </location>
</feature>
<dbReference type="PANTHER" id="PTHR23192">
    <property type="entry name" value="OLFACTOMEDIN-RELATED"/>
    <property type="match status" value="1"/>
</dbReference>
<feature type="region of interest" description="Disordered" evidence="4">
    <location>
        <begin position="496"/>
        <end position="563"/>
    </location>
</feature>
<feature type="compositionally biased region" description="Basic and acidic residues" evidence="4">
    <location>
        <begin position="316"/>
        <end position="329"/>
    </location>
</feature>
<feature type="region of interest" description="Disordered" evidence="4">
    <location>
        <begin position="432"/>
        <end position="459"/>
    </location>
</feature>